<dbReference type="EMBL" id="JASNQZ010000004">
    <property type="protein sequence ID" value="KAL0958298.1"/>
    <property type="molecule type" value="Genomic_DNA"/>
</dbReference>
<feature type="transmembrane region" description="Helical" evidence="1">
    <location>
        <begin position="56"/>
        <end position="75"/>
    </location>
</feature>
<accession>A0ABR3JSN9</accession>
<evidence type="ECO:0000256" key="1">
    <source>
        <dbReference type="SAM" id="Phobius"/>
    </source>
</evidence>
<gene>
    <name evidence="2" type="ORF">HGRIS_000446</name>
</gene>
<feature type="transmembrane region" description="Helical" evidence="1">
    <location>
        <begin position="134"/>
        <end position="158"/>
    </location>
</feature>
<dbReference type="Proteomes" id="UP001556367">
    <property type="component" value="Unassembled WGS sequence"/>
</dbReference>
<feature type="transmembrane region" description="Helical" evidence="1">
    <location>
        <begin position="95"/>
        <end position="122"/>
    </location>
</feature>
<keyword evidence="1" id="KW-1133">Transmembrane helix</keyword>
<keyword evidence="1" id="KW-0812">Transmembrane</keyword>
<comment type="caution">
    <text evidence="2">The sequence shown here is derived from an EMBL/GenBank/DDBJ whole genome shotgun (WGS) entry which is preliminary data.</text>
</comment>
<name>A0ABR3JSN9_9AGAR</name>
<evidence type="ECO:0000313" key="2">
    <source>
        <dbReference type="EMBL" id="KAL0958298.1"/>
    </source>
</evidence>
<proteinExistence type="predicted"/>
<sequence length="172" mass="18920">MPNLYHYEISPRSEEGAGPINARYAIAFDTLLACGATLILAALLTAALCRSVHRLITWYNFMGSMGLSCLSYLVLAGHQTGPEPPFGFCLISATLVTSALVLVVVTAFAYAVEIYLTVVHILNDSYPKSKYTRFLLAVPYFVYWLTAIGVFTASFFYWTTAGRCSYNALRSA</sequence>
<reference evidence="3" key="1">
    <citation type="submission" date="2024-06" db="EMBL/GenBank/DDBJ databases">
        <title>Multi-omics analyses provide insights into the biosynthesis of the anticancer antibiotic pleurotin in Hohenbuehelia grisea.</title>
        <authorList>
            <person name="Weaver J.A."/>
            <person name="Alberti F."/>
        </authorList>
    </citation>
    <scope>NUCLEOTIDE SEQUENCE [LARGE SCALE GENOMIC DNA]</scope>
    <source>
        <strain evidence="3">T-177</strain>
    </source>
</reference>
<keyword evidence="1" id="KW-0472">Membrane</keyword>
<keyword evidence="3" id="KW-1185">Reference proteome</keyword>
<feature type="transmembrane region" description="Helical" evidence="1">
    <location>
        <begin position="24"/>
        <end position="49"/>
    </location>
</feature>
<organism evidence="2 3">
    <name type="scientific">Hohenbuehelia grisea</name>
    <dbReference type="NCBI Taxonomy" id="104357"/>
    <lineage>
        <taxon>Eukaryota</taxon>
        <taxon>Fungi</taxon>
        <taxon>Dikarya</taxon>
        <taxon>Basidiomycota</taxon>
        <taxon>Agaricomycotina</taxon>
        <taxon>Agaricomycetes</taxon>
        <taxon>Agaricomycetidae</taxon>
        <taxon>Agaricales</taxon>
        <taxon>Pleurotineae</taxon>
        <taxon>Pleurotaceae</taxon>
        <taxon>Hohenbuehelia</taxon>
    </lineage>
</organism>
<protein>
    <submittedName>
        <fullName evidence="2">Uncharacterized protein</fullName>
    </submittedName>
</protein>
<evidence type="ECO:0000313" key="3">
    <source>
        <dbReference type="Proteomes" id="UP001556367"/>
    </source>
</evidence>